<dbReference type="InterPro" id="IPR015943">
    <property type="entry name" value="WD40/YVTN_repeat-like_dom_sf"/>
</dbReference>
<dbReference type="PANTHER" id="PTHR22847:SF637">
    <property type="entry name" value="WD REPEAT DOMAIN 5B"/>
    <property type="match status" value="1"/>
</dbReference>
<proteinExistence type="predicted"/>
<dbReference type="PRINTS" id="PR00320">
    <property type="entry name" value="GPROTEINBRPT"/>
</dbReference>
<name>A0A177WC68_BATDL</name>
<keyword evidence="2" id="KW-0677">Repeat</keyword>
<dbReference type="Proteomes" id="UP000077115">
    <property type="component" value="Unassembled WGS sequence"/>
</dbReference>
<feature type="repeat" description="WD" evidence="3">
    <location>
        <begin position="151"/>
        <end position="192"/>
    </location>
</feature>
<evidence type="ECO:0000313" key="5">
    <source>
        <dbReference type="Proteomes" id="UP000077115"/>
    </source>
</evidence>
<organism evidence="4 5">
    <name type="scientific">Batrachochytrium dendrobatidis (strain JEL423)</name>
    <dbReference type="NCBI Taxonomy" id="403673"/>
    <lineage>
        <taxon>Eukaryota</taxon>
        <taxon>Fungi</taxon>
        <taxon>Fungi incertae sedis</taxon>
        <taxon>Chytridiomycota</taxon>
        <taxon>Chytridiomycota incertae sedis</taxon>
        <taxon>Chytridiomycetes</taxon>
        <taxon>Rhizophydiales</taxon>
        <taxon>Rhizophydiales incertae sedis</taxon>
        <taxon>Batrachochytrium</taxon>
    </lineage>
</organism>
<keyword evidence="1 3" id="KW-0853">WD repeat</keyword>
<dbReference type="PROSITE" id="PS00678">
    <property type="entry name" value="WD_REPEATS_1"/>
    <property type="match status" value="1"/>
</dbReference>
<accession>A0A177WC68</accession>
<reference evidence="4 5" key="1">
    <citation type="submission" date="2006-10" db="EMBL/GenBank/DDBJ databases">
        <title>The Genome Sequence of Batrachochytrium dendrobatidis JEL423.</title>
        <authorList>
            <consortium name="The Broad Institute Genome Sequencing Platform"/>
            <person name="Birren B."/>
            <person name="Lander E."/>
            <person name="Galagan J."/>
            <person name="Cuomo C."/>
            <person name="Devon K."/>
            <person name="Jaffe D."/>
            <person name="Butler J."/>
            <person name="Alvarez P."/>
            <person name="Gnerre S."/>
            <person name="Grabherr M."/>
            <person name="Kleber M."/>
            <person name="Mauceli E."/>
            <person name="Brockman W."/>
            <person name="Young S."/>
            <person name="LaButti K."/>
            <person name="Sykes S."/>
            <person name="DeCaprio D."/>
            <person name="Crawford M."/>
            <person name="Koehrsen M."/>
            <person name="Engels R."/>
            <person name="Montgomery P."/>
            <person name="Pearson M."/>
            <person name="Howarth C."/>
            <person name="Larson L."/>
            <person name="White J."/>
            <person name="O'Leary S."/>
            <person name="Kodira C."/>
            <person name="Zeng Q."/>
            <person name="Yandava C."/>
            <person name="Alvarado L."/>
            <person name="Longcore J."/>
            <person name="James T."/>
        </authorList>
    </citation>
    <scope>NUCLEOTIDE SEQUENCE [LARGE SCALE GENOMIC DNA]</scope>
    <source>
        <strain evidence="4 5">JEL423</strain>
    </source>
</reference>
<evidence type="ECO:0000313" key="4">
    <source>
        <dbReference type="EMBL" id="OAJ37284.1"/>
    </source>
</evidence>
<evidence type="ECO:0000256" key="2">
    <source>
        <dbReference type="ARBA" id="ARBA00022737"/>
    </source>
</evidence>
<protein>
    <submittedName>
        <fullName evidence="4">Uncharacterized protein</fullName>
    </submittedName>
</protein>
<dbReference type="InterPro" id="IPR019775">
    <property type="entry name" value="WD40_repeat_CS"/>
</dbReference>
<evidence type="ECO:0000256" key="3">
    <source>
        <dbReference type="PROSITE-ProRule" id="PRU00221"/>
    </source>
</evidence>
<dbReference type="EMBL" id="DS022300">
    <property type="protein sequence ID" value="OAJ37284.1"/>
    <property type="molecule type" value="Genomic_DNA"/>
</dbReference>
<dbReference type="InterPro" id="IPR001680">
    <property type="entry name" value="WD40_rpt"/>
</dbReference>
<dbReference type="CDD" id="cd00200">
    <property type="entry name" value="WD40"/>
    <property type="match status" value="1"/>
</dbReference>
<dbReference type="Pfam" id="PF00400">
    <property type="entry name" value="WD40"/>
    <property type="match status" value="4"/>
</dbReference>
<dbReference type="PANTHER" id="PTHR22847">
    <property type="entry name" value="WD40 REPEAT PROTEIN"/>
    <property type="match status" value="1"/>
</dbReference>
<dbReference type="InterPro" id="IPR020472">
    <property type="entry name" value="WD40_PAC1"/>
</dbReference>
<dbReference type="eggNOG" id="KOG0266">
    <property type="taxonomic scope" value="Eukaryota"/>
</dbReference>
<reference evidence="4 5" key="2">
    <citation type="submission" date="2016-05" db="EMBL/GenBank/DDBJ databases">
        <title>Lineage-specific infection strategies underlie the spectrum of fungal disease in amphibians.</title>
        <authorList>
            <person name="Cuomo C.A."/>
            <person name="Farrer R.A."/>
            <person name="James T."/>
            <person name="Longcore J."/>
            <person name="Birren B."/>
        </authorList>
    </citation>
    <scope>NUCLEOTIDE SEQUENCE [LARGE SCALE GENOMIC DNA]</scope>
    <source>
        <strain evidence="4 5">JEL423</strain>
    </source>
</reference>
<dbReference type="OrthoDB" id="6262491at2759"/>
<feature type="repeat" description="WD" evidence="3">
    <location>
        <begin position="234"/>
        <end position="275"/>
    </location>
</feature>
<dbReference type="AlphaFoldDB" id="A0A177WC68"/>
<dbReference type="PROSITE" id="PS50294">
    <property type="entry name" value="WD_REPEATS_REGION"/>
    <property type="match status" value="3"/>
</dbReference>
<feature type="repeat" description="WD" evidence="3">
    <location>
        <begin position="112"/>
        <end position="144"/>
    </location>
</feature>
<dbReference type="InterPro" id="IPR036322">
    <property type="entry name" value="WD40_repeat_dom_sf"/>
</dbReference>
<dbReference type="GO" id="GO:1990234">
    <property type="term" value="C:transferase complex"/>
    <property type="evidence" value="ECO:0007669"/>
    <property type="project" value="UniProtKB-ARBA"/>
</dbReference>
<dbReference type="SUPFAM" id="SSF50978">
    <property type="entry name" value="WD40 repeat-like"/>
    <property type="match status" value="1"/>
</dbReference>
<dbReference type="SMART" id="SM00320">
    <property type="entry name" value="WD40"/>
    <property type="match status" value="6"/>
</dbReference>
<dbReference type="VEuPathDB" id="FungiDB:BDEG_21326"/>
<dbReference type="PROSITE" id="PS50082">
    <property type="entry name" value="WD_REPEATS_2"/>
    <property type="match status" value="4"/>
</dbReference>
<evidence type="ECO:0000256" key="1">
    <source>
        <dbReference type="ARBA" id="ARBA00022574"/>
    </source>
</evidence>
<dbReference type="Gene3D" id="2.130.10.10">
    <property type="entry name" value="YVTN repeat-like/Quinoprotein amine dehydrogenase"/>
    <property type="match status" value="2"/>
</dbReference>
<feature type="repeat" description="WD" evidence="3">
    <location>
        <begin position="419"/>
        <end position="458"/>
    </location>
</feature>
<gene>
    <name evidence="4" type="ORF">BDEG_21326</name>
</gene>
<dbReference type="STRING" id="403673.A0A177WC68"/>
<sequence length="458" mass="51620">MDPEKTSKEHRILKQKVETLERENMLLKKSLFELSSRYNSMSHKLQPFNPGELLGSAHDAGINSLLEGTEQDTSDERFDLSSIHLHPQSVWLDSGDKQGGKDSKHFYLKHELKGHTGAVYAVQYSPCGRFVSSGSFDKTVRIWDQKEVHTLRGHTLNVSDLSWSSDSTELLSGAYDQTCKIWDTELGRLVESFDSEGFVQCVMFSPQDKHIFFSGTSRSILCVTDRRDPTAAITMRNDSMVNSLYVSNCGQYVISGDAAGCIRTWDIRTGKSVLNESIKKPISHIACCRSTTDKDEDFRYMAVNSYENVIRVYDRGFTPPFSPYHLVHMLKGYKNKNWPIKSAFFRPRETITSLRGQSAEDMFGKNDASGEGMETTPLDKSTATDTLLATGSADPFVYIYSLGSVELFEQGSAELMQRLEGHTDRVYEVSFHPTEPILCSCSADSTLKLWYSNKGKRK</sequence>